<dbReference type="InterPro" id="IPR020846">
    <property type="entry name" value="MFS_dom"/>
</dbReference>
<organism evidence="8 9">
    <name type="scientific">Brevibacterium ammoniilyticum</name>
    <dbReference type="NCBI Taxonomy" id="1046555"/>
    <lineage>
        <taxon>Bacteria</taxon>
        <taxon>Bacillati</taxon>
        <taxon>Actinomycetota</taxon>
        <taxon>Actinomycetes</taxon>
        <taxon>Micrococcales</taxon>
        <taxon>Brevibacteriaceae</taxon>
        <taxon>Brevibacterium</taxon>
    </lineage>
</organism>
<gene>
    <name evidence="8" type="ORF">KACC15558_25890</name>
</gene>
<dbReference type="PANTHER" id="PTHR43124">
    <property type="entry name" value="PURINE EFFLUX PUMP PBUE"/>
    <property type="match status" value="1"/>
</dbReference>
<evidence type="ECO:0000313" key="9">
    <source>
        <dbReference type="Proteomes" id="UP001498935"/>
    </source>
</evidence>
<feature type="transmembrane region" description="Helical" evidence="6">
    <location>
        <begin position="39"/>
        <end position="62"/>
    </location>
</feature>
<evidence type="ECO:0000256" key="4">
    <source>
        <dbReference type="ARBA" id="ARBA00022989"/>
    </source>
</evidence>
<dbReference type="Proteomes" id="UP001498935">
    <property type="component" value="Unassembled WGS sequence"/>
</dbReference>
<evidence type="ECO:0000313" key="8">
    <source>
        <dbReference type="EMBL" id="GAA5341548.1"/>
    </source>
</evidence>
<feature type="transmembrane region" description="Helical" evidence="6">
    <location>
        <begin position="328"/>
        <end position="348"/>
    </location>
</feature>
<evidence type="ECO:0000256" key="2">
    <source>
        <dbReference type="ARBA" id="ARBA00022475"/>
    </source>
</evidence>
<dbReference type="RefSeq" id="WP_201671182.1">
    <property type="nucleotide sequence ID" value="NZ_BAABBK010000011.1"/>
</dbReference>
<feature type="transmembrane region" description="Helical" evidence="6">
    <location>
        <begin position="128"/>
        <end position="148"/>
    </location>
</feature>
<accession>A0ABP9U1Q5</accession>
<comment type="caution">
    <text evidence="8">The sequence shown here is derived from an EMBL/GenBank/DDBJ whole genome shotgun (WGS) entry which is preliminary data.</text>
</comment>
<dbReference type="EMBL" id="BAABNP010000011">
    <property type="protein sequence ID" value="GAA5341548.1"/>
    <property type="molecule type" value="Genomic_DNA"/>
</dbReference>
<feature type="transmembrane region" description="Helical" evidence="6">
    <location>
        <begin position="368"/>
        <end position="390"/>
    </location>
</feature>
<dbReference type="PANTHER" id="PTHR43124:SF3">
    <property type="entry name" value="CHLORAMPHENICOL EFFLUX PUMP RV0191"/>
    <property type="match status" value="1"/>
</dbReference>
<dbReference type="InterPro" id="IPR050189">
    <property type="entry name" value="MFS_Efflux_Transporters"/>
</dbReference>
<keyword evidence="2" id="KW-1003">Cell membrane</keyword>
<keyword evidence="3 6" id="KW-0812">Transmembrane</keyword>
<feature type="transmembrane region" description="Helical" evidence="6">
    <location>
        <begin position="242"/>
        <end position="263"/>
    </location>
</feature>
<dbReference type="CDD" id="cd17324">
    <property type="entry name" value="MFS_NepI_like"/>
    <property type="match status" value="1"/>
</dbReference>
<feature type="transmembrane region" description="Helical" evidence="6">
    <location>
        <begin position="69"/>
        <end position="87"/>
    </location>
</feature>
<dbReference type="InterPro" id="IPR036259">
    <property type="entry name" value="MFS_trans_sf"/>
</dbReference>
<keyword evidence="5 6" id="KW-0472">Membrane</keyword>
<evidence type="ECO:0000256" key="6">
    <source>
        <dbReference type="SAM" id="Phobius"/>
    </source>
</evidence>
<proteinExistence type="predicted"/>
<feature type="domain" description="Major facilitator superfamily (MFS) profile" evidence="7">
    <location>
        <begin position="4"/>
        <end position="395"/>
    </location>
</feature>
<dbReference type="PROSITE" id="PS50850">
    <property type="entry name" value="MFS"/>
    <property type="match status" value="1"/>
</dbReference>
<dbReference type="NCBIfam" id="NF033135">
    <property type="entry name" value="cmx_cmrA"/>
    <property type="match status" value="1"/>
</dbReference>
<feature type="transmembrane region" description="Helical" evidence="6">
    <location>
        <begin position="208"/>
        <end position="230"/>
    </location>
</feature>
<dbReference type="Gene3D" id="1.20.1250.20">
    <property type="entry name" value="MFS general substrate transporter like domains"/>
    <property type="match status" value="1"/>
</dbReference>
<reference evidence="8 9" key="1">
    <citation type="submission" date="2024-02" db="EMBL/GenBank/DDBJ databases">
        <title>Characterization of antibiotic resistant novel bacterial strains and their environmental applications.</title>
        <authorList>
            <person name="Manzoor S."/>
            <person name="Abbas S."/>
            <person name="Arshad M."/>
            <person name="Li W.J."/>
            <person name="Ahmed I."/>
        </authorList>
    </citation>
    <scope>NUCLEOTIDE SEQUENCE [LARGE SCALE GENOMIC DNA]</scope>
    <source>
        <strain evidence="8 9">KACC 15558</strain>
    </source>
</reference>
<comment type="subcellular location">
    <subcellularLocation>
        <location evidence="1">Cell membrane</location>
        <topology evidence="1">Multi-pass membrane protein</topology>
    </subcellularLocation>
</comment>
<feature type="transmembrane region" description="Helical" evidence="6">
    <location>
        <begin position="93"/>
        <end position="116"/>
    </location>
</feature>
<keyword evidence="4 6" id="KW-1133">Transmembrane helix</keyword>
<dbReference type="InterPro" id="IPR011701">
    <property type="entry name" value="MFS"/>
</dbReference>
<evidence type="ECO:0000256" key="5">
    <source>
        <dbReference type="ARBA" id="ARBA00023136"/>
    </source>
</evidence>
<feature type="transmembrane region" description="Helical" evidence="6">
    <location>
        <begin position="154"/>
        <end position="176"/>
    </location>
</feature>
<feature type="transmembrane region" description="Helical" evidence="6">
    <location>
        <begin position="296"/>
        <end position="316"/>
    </location>
</feature>
<feature type="transmembrane region" description="Helical" evidence="6">
    <location>
        <begin position="270"/>
        <end position="290"/>
    </location>
</feature>
<keyword evidence="9" id="KW-1185">Reference proteome</keyword>
<dbReference type="SUPFAM" id="SSF103473">
    <property type="entry name" value="MFS general substrate transporter"/>
    <property type="match status" value="1"/>
</dbReference>
<dbReference type="Pfam" id="PF07690">
    <property type="entry name" value="MFS_1"/>
    <property type="match status" value="1"/>
</dbReference>
<evidence type="ECO:0000259" key="7">
    <source>
        <dbReference type="PROSITE" id="PS50850"/>
    </source>
</evidence>
<name>A0ABP9U1Q5_9MICO</name>
<evidence type="ECO:0000256" key="1">
    <source>
        <dbReference type="ARBA" id="ARBA00004651"/>
    </source>
</evidence>
<protein>
    <submittedName>
        <fullName evidence="8">MFS transporter</fullName>
    </submittedName>
</protein>
<evidence type="ECO:0000256" key="3">
    <source>
        <dbReference type="ARBA" id="ARBA00022692"/>
    </source>
</evidence>
<sequence>MPAVLYFLALAVFAQGTSEFVLAGLLPDIALDLGVPLGQAGSLTSAFAVGMVIGAPTMAAVSRRLSPRWTLTGFLAVFIAVHIIGALTDDFGVLFTTRVIAAFANAGFLAVTLSTVTRLVSPARQARALSVILGGTTLALIVGVPMGALVGSALGWRATLGAIAAISLPALVAVVITTPTRAGDRAPATKGQTLAREFGALRARPVQLAMMLAILVNAATFCSFTYLAVVASGPAGITEAQIPLLLAVFGIGAFGGVTLSGMYADAHWRCMIGVSGPLLLLGWGLFALLFEQPVAIWMLALVQGVLSFALGSTLIARIVASASDTAPAMGGSFATVALNLGAVIGPIAGGFALEVTGVRGPLLVSTDFSLVAVVLWAIIRIIALITGVFLKVTKRAARR</sequence>